<feature type="domain" description="CobB/CobQ-like glutamine amidotransferase" evidence="3">
    <location>
        <begin position="10"/>
        <end position="199"/>
    </location>
</feature>
<evidence type="ECO:0000256" key="2">
    <source>
        <dbReference type="HAMAP-Rule" id="MF_02213"/>
    </source>
</evidence>
<keyword evidence="5" id="KW-1185">Reference proteome</keyword>
<keyword evidence="2" id="KW-0378">Hydrolase</keyword>
<gene>
    <name evidence="2" type="primary">gatD</name>
    <name evidence="4" type="ORF">JOE69_002901</name>
</gene>
<dbReference type="EMBL" id="JAVDQF010000001">
    <property type="protein sequence ID" value="MDR6270663.1"/>
    <property type="molecule type" value="Genomic_DNA"/>
</dbReference>
<keyword evidence="2" id="KW-0133">Cell shape</keyword>
<dbReference type="InterPro" id="IPR011698">
    <property type="entry name" value="GATase_3"/>
</dbReference>
<organism evidence="4 5">
    <name type="scientific">Arthrobacter russicus</name>
    <dbReference type="NCBI Taxonomy" id="172040"/>
    <lineage>
        <taxon>Bacteria</taxon>
        <taxon>Bacillati</taxon>
        <taxon>Actinomycetota</taxon>
        <taxon>Actinomycetes</taxon>
        <taxon>Micrococcales</taxon>
        <taxon>Micrococcaceae</taxon>
        <taxon>Arthrobacter</taxon>
    </lineage>
</organism>
<dbReference type="EC" id="6.3.5.13" evidence="2"/>
<feature type="active site" evidence="2">
    <location>
        <position position="192"/>
    </location>
</feature>
<dbReference type="Pfam" id="PF07685">
    <property type="entry name" value="GATase_3"/>
    <property type="match status" value="1"/>
</dbReference>
<dbReference type="Proteomes" id="UP001185069">
    <property type="component" value="Unassembled WGS sequence"/>
</dbReference>
<protein>
    <recommendedName>
        <fullName evidence="2">Lipid II isoglutaminyl synthase (glutamine-hydrolyzing) subunit GatD</fullName>
        <ecNumber evidence="2">6.3.5.13</ecNumber>
    </recommendedName>
    <alternativeName>
        <fullName evidence="2">Lipid II isoglutaminyl synthase glutaminase subunit</fullName>
        <ecNumber evidence="2">3.5.1.2</ecNumber>
    </alternativeName>
</protein>
<comment type="catalytic activity">
    <reaction evidence="2">
        <text>L-glutamine + H2O = L-glutamate + NH4(+)</text>
        <dbReference type="Rhea" id="RHEA:15889"/>
        <dbReference type="ChEBI" id="CHEBI:15377"/>
        <dbReference type="ChEBI" id="CHEBI:28938"/>
        <dbReference type="ChEBI" id="CHEBI:29985"/>
        <dbReference type="ChEBI" id="CHEBI:58359"/>
        <dbReference type="EC" id="3.5.1.2"/>
    </reaction>
</comment>
<comment type="caution">
    <text evidence="4">The sequence shown here is derived from an EMBL/GenBank/DDBJ whole genome shotgun (WGS) entry which is preliminary data.</text>
</comment>
<evidence type="ECO:0000313" key="4">
    <source>
        <dbReference type="EMBL" id="MDR6270663.1"/>
    </source>
</evidence>
<accession>A0ABU1JE11</accession>
<evidence type="ECO:0000313" key="5">
    <source>
        <dbReference type="Proteomes" id="UP001185069"/>
    </source>
</evidence>
<dbReference type="CDD" id="cd01750">
    <property type="entry name" value="GATase1_CobQ"/>
    <property type="match status" value="1"/>
</dbReference>
<reference evidence="4 5" key="1">
    <citation type="submission" date="2023-07" db="EMBL/GenBank/DDBJ databases">
        <title>Sequencing the genomes of 1000 actinobacteria strains.</title>
        <authorList>
            <person name="Klenk H.-P."/>
        </authorList>
    </citation>
    <scope>NUCLEOTIDE SEQUENCE [LARGE SCALE GENOMIC DNA]</scope>
    <source>
        <strain evidence="4 5">DSM 14555</strain>
    </source>
</reference>
<dbReference type="PANTHER" id="PTHR21343">
    <property type="entry name" value="DETHIOBIOTIN SYNTHETASE"/>
    <property type="match status" value="1"/>
</dbReference>
<proteinExistence type="inferred from homology"/>
<keyword evidence="2" id="KW-0961">Cell wall biogenesis/degradation</keyword>
<comment type="similarity">
    <text evidence="2">Belongs to the CobB/CobQ family. GatD subfamily.</text>
</comment>
<dbReference type="PANTHER" id="PTHR21343:SF9">
    <property type="entry name" value="LIPID II ISOGLUTAMINYL SYNTHASE (GLUTAMINE-HYDROLYZING) SUBUNIT GATD"/>
    <property type="match status" value="1"/>
</dbReference>
<dbReference type="InterPro" id="IPR043702">
    <property type="entry name" value="Lipid_II_synth_GatD"/>
</dbReference>
<dbReference type="HAMAP" id="MF_02213">
    <property type="entry name" value="Lipid_II_synth_GatD"/>
    <property type="match status" value="1"/>
</dbReference>
<dbReference type="SUPFAM" id="SSF52317">
    <property type="entry name" value="Class I glutamine amidotransferase-like"/>
    <property type="match status" value="1"/>
</dbReference>
<comment type="pathway">
    <text evidence="2">Cell wall biogenesis; peptidoglycan biosynthesis.</text>
</comment>
<keyword evidence="1 2" id="KW-0315">Glutamine amidotransferase</keyword>
<name>A0ABU1JE11_9MICC</name>
<sequence length="242" mass="26577">MSRPSISVLQLYPRDMNLYGDWGNALVLKRRLEWCGYQAVMSEYHQGENFPDDVDIIIGGGGQDSGQIKIHDDLQQIADRLRGFAEDGMPMLMVCGLYQLFGRSFTTVTGEVLTGIGVFDAETFGASKRLTGNAVIDSERFGPVVGFENHSGKTTLGPGSAALGKVRTGFGNNGDDRTEGALHRNVVGTYFHGPVLPKNPAIADFLISTAIERKYGPVEIRQAEPEINKIYTERARQHILDK</sequence>
<keyword evidence="2" id="KW-0573">Peptidoglycan synthesis</keyword>
<dbReference type="RefSeq" id="WP_309799874.1">
    <property type="nucleotide sequence ID" value="NZ_BAAAHY010000004.1"/>
</dbReference>
<dbReference type="InterPro" id="IPR033949">
    <property type="entry name" value="CobQ_GATase1"/>
</dbReference>
<evidence type="ECO:0000256" key="1">
    <source>
        <dbReference type="ARBA" id="ARBA00022962"/>
    </source>
</evidence>
<dbReference type="InterPro" id="IPR029062">
    <property type="entry name" value="Class_I_gatase-like"/>
</dbReference>
<dbReference type="EC" id="3.5.1.2" evidence="2"/>
<comment type="catalytic activity">
    <reaction evidence="2">
        <text>beta-D-GlcNAc-(1-&gt;4)-Mur2Ac(oyl-L-Ala-gamma-D-Glu-L-Lys-D-Ala-D-Ala)-di-trans,octa-cis-undecaprenyl diphosphate + L-glutamine + ATP + H2O = beta-D-GlcNAc-(1-&gt;4)-Mur2Ac(oyl-L-Ala-D-isoglutaminyl-L-Lys-D-Ala-D-Ala)-di-trans,octa-cis-undecaprenyl diphosphate + L-glutamate + ADP + phosphate + H(+)</text>
        <dbReference type="Rhea" id="RHEA:57928"/>
        <dbReference type="ChEBI" id="CHEBI:15377"/>
        <dbReference type="ChEBI" id="CHEBI:15378"/>
        <dbReference type="ChEBI" id="CHEBI:29985"/>
        <dbReference type="ChEBI" id="CHEBI:30616"/>
        <dbReference type="ChEBI" id="CHEBI:43474"/>
        <dbReference type="ChEBI" id="CHEBI:58359"/>
        <dbReference type="ChEBI" id="CHEBI:60033"/>
        <dbReference type="ChEBI" id="CHEBI:62233"/>
        <dbReference type="ChEBI" id="CHEBI:456216"/>
        <dbReference type="EC" id="6.3.5.13"/>
    </reaction>
</comment>
<comment type="function">
    <text evidence="2">The lipid II isoglutaminyl synthase complex catalyzes the formation of alpha-D-isoglutamine in the cell wall lipid II stem peptide. The GatD subunit catalyzes the hydrolysis of glutamine to glutamate and ammonia. The resulting ammonia molecule is channeled to the active site of MurT.</text>
</comment>
<keyword evidence="2" id="KW-0436">Ligase</keyword>
<feature type="binding site" evidence="2">
    <location>
        <position position="129"/>
    </location>
    <ligand>
        <name>substrate</name>
    </ligand>
</feature>
<comment type="subunit">
    <text evidence="2">Forms a heterodimer with MurT.</text>
</comment>
<dbReference type="PROSITE" id="PS51274">
    <property type="entry name" value="GATASE_COBBQ"/>
    <property type="match status" value="1"/>
</dbReference>
<feature type="active site" description="Nucleophile" evidence="2">
    <location>
        <position position="95"/>
    </location>
</feature>
<evidence type="ECO:0000259" key="3">
    <source>
        <dbReference type="Pfam" id="PF07685"/>
    </source>
</evidence>